<dbReference type="InterPro" id="IPR050307">
    <property type="entry name" value="Sterol_Desaturase_Related"/>
</dbReference>
<evidence type="ECO:0000313" key="7">
    <source>
        <dbReference type="EMBL" id="KIY63552.1"/>
    </source>
</evidence>
<evidence type="ECO:0000256" key="3">
    <source>
        <dbReference type="ARBA" id="ARBA00022989"/>
    </source>
</evidence>
<feature type="transmembrane region" description="Helical" evidence="5">
    <location>
        <begin position="208"/>
        <end position="232"/>
    </location>
</feature>
<feature type="transmembrane region" description="Helical" evidence="5">
    <location>
        <begin position="144"/>
        <end position="165"/>
    </location>
</feature>
<evidence type="ECO:0000256" key="4">
    <source>
        <dbReference type="ARBA" id="ARBA00023136"/>
    </source>
</evidence>
<dbReference type="EMBL" id="KN880688">
    <property type="protein sequence ID" value="KIY63552.1"/>
    <property type="molecule type" value="Genomic_DNA"/>
</dbReference>
<evidence type="ECO:0000313" key="8">
    <source>
        <dbReference type="Proteomes" id="UP000054007"/>
    </source>
</evidence>
<evidence type="ECO:0000256" key="1">
    <source>
        <dbReference type="ARBA" id="ARBA00004370"/>
    </source>
</evidence>
<evidence type="ECO:0000259" key="6">
    <source>
        <dbReference type="Pfam" id="PF04116"/>
    </source>
</evidence>
<comment type="subcellular location">
    <subcellularLocation>
        <location evidence="1">Membrane</location>
    </subcellularLocation>
</comment>
<gene>
    <name evidence="7" type="ORF">CYLTODRAFT_493815</name>
</gene>
<feature type="transmembrane region" description="Helical" evidence="5">
    <location>
        <begin position="113"/>
        <end position="132"/>
    </location>
</feature>
<reference evidence="7 8" key="1">
    <citation type="journal article" date="2015" name="Fungal Genet. Biol.">
        <title>Evolution of novel wood decay mechanisms in Agaricales revealed by the genome sequences of Fistulina hepatica and Cylindrobasidium torrendii.</title>
        <authorList>
            <person name="Floudas D."/>
            <person name="Held B.W."/>
            <person name="Riley R."/>
            <person name="Nagy L.G."/>
            <person name="Koehler G."/>
            <person name="Ransdell A.S."/>
            <person name="Younus H."/>
            <person name="Chow J."/>
            <person name="Chiniquy J."/>
            <person name="Lipzen A."/>
            <person name="Tritt A."/>
            <person name="Sun H."/>
            <person name="Haridas S."/>
            <person name="LaButti K."/>
            <person name="Ohm R.A."/>
            <person name="Kues U."/>
            <person name="Blanchette R.A."/>
            <person name="Grigoriev I.V."/>
            <person name="Minto R.E."/>
            <person name="Hibbett D.S."/>
        </authorList>
    </citation>
    <scope>NUCLEOTIDE SEQUENCE [LARGE SCALE GENOMIC DNA]</scope>
    <source>
        <strain evidence="7 8">FP15055 ss-10</strain>
    </source>
</reference>
<feature type="domain" description="Fatty acid hydroxylase" evidence="6">
    <location>
        <begin position="152"/>
        <end position="279"/>
    </location>
</feature>
<evidence type="ECO:0000256" key="2">
    <source>
        <dbReference type="ARBA" id="ARBA00022692"/>
    </source>
</evidence>
<feature type="transmembrane region" description="Helical" evidence="5">
    <location>
        <begin position="61"/>
        <end position="84"/>
    </location>
</feature>
<keyword evidence="4 5" id="KW-0472">Membrane</keyword>
<proteinExistence type="predicted"/>
<dbReference type="PANTHER" id="PTHR11863">
    <property type="entry name" value="STEROL DESATURASE"/>
    <property type="match status" value="1"/>
</dbReference>
<dbReference type="GO" id="GO:0008610">
    <property type="term" value="P:lipid biosynthetic process"/>
    <property type="evidence" value="ECO:0007669"/>
    <property type="project" value="InterPro"/>
</dbReference>
<dbReference type="GO" id="GO:0005506">
    <property type="term" value="F:iron ion binding"/>
    <property type="evidence" value="ECO:0007669"/>
    <property type="project" value="InterPro"/>
</dbReference>
<keyword evidence="3 5" id="KW-1133">Transmembrane helix</keyword>
<dbReference type="GO" id="GO:0016491">
    <property type="term" value="F:oxidoreductase activity"/>
    <property type="evidence" value="ECO:0007669"/>
    <property type="project" value="InterPro"/>
</dbReference>
<name>A0A0D7AZ99_9AGAR</name>
<keyword evidence="2 5" id="KW-0812">Transmembrane</keyword>
<accession>A0A0D7AZ99</accession>
<protein>
    <submittedName>
        <fullName evidence="7">C5-sterol desaturase</fullName>
    </submittedName>
</protein>
<sequence>MDFVLDIADSYLLDKVWANVLPLHLDAPAAANISTSAATALTNATTTVVSAWPRDYIPRQLISVSVLTLLGINLLYFTTAWASYQWIFDHDIMNHPKFLKNQVRKEIMCSLKAFPGMTLLTLPWFMGHIHGYSKLYDGLDTYGYAWLICSVPLFLLFTDFCIYWVHRLEHHPALYKHCHKLHHKWIIPSPFSSHAFHPMDGYLQSVPYHLFVFLFPMHRLTFLGLFGFVNFWSILIHDSDMIVGHPLESIINGPAHHTLHHMYFTVNYGQYFTWADRVGNSYKQPEAYMDPLIEARAAMKAKAQ</sequence>
<keyword evidence="8" id="KW-1185">Reference proteome</keyword>
<dbReference type="AlphaFoldDB" id="A0A0D7AZ99"/>
<dbReference type="GO" id="GO:0016020">
    <property type="term" value="C:membrane"/>
    <property type="evidence" value="ECO:0007669"/>
    <property type="project" value="UniProtKB-SubCell"/>
</dbReference>
<dbReference type="STRING" id="1314674.A0A0D7AZ99"/>
<organism evidence="7 8">
    <name type="scientific">Cylindrobasidium torrendii FP15055 ss-10</name>
    <dbReference type="NCBI Taxonomy" id="1314674"/>
    <lineage>
        <taxon>Eukaryota</taxon>
        <taxon>Fungi</taxon>
        <taxon>Dikarya</taxon>
        <taxon>Basidiomycota</taxon>
        <taxon>Agaricomycotina</taxon>
        <taxon>Agaricomycetes</taxon>
        <taxon>Agaricomycetidae</taxon>
        <taxon>Agaricales</taxon>
        <taxon>Marasmiineae</taxon>
        <taxon>Physalacriaceae</taxon>
        <taxon>Cylindrobasidium</taxon>
    </lineage>
</organism>
<evidence type="ECO:0000256" key="5">
    <source>
        <dbReference type="SAM" id="Phobius"/>
    </source>
</evidence>
<dbReference type="Proteomes" id="UP000054007">
    <property type="component" value="Unassembled WGS sequence"/>
</dbReference>
<dbReference type="OrthoDB" id="6354873at2759"/>
<dbReference type="InterPro" id="IPR006694">
    <property type="entry name" value="Fatty_acid_hydroxylase"/>
</dbReference>
<dbReference type="Pfam" id="PF04116">
    <property type="entry name" value="FA_hydroxylase"/>
    <property type="match status" value="1"/>
</dbReference>